<keyword evidence="1" id="KW-0732">Signal</keyword>
<dbReference type="AlphaFoldDB" id="A0A5K7S4X3"/>
<dbReference type="Pfam" id="PF04734">
    <property type="entry name" value="Ceramidase_alk"/>
    <property type="match status" value="1"/>
</dbReference>
<protein>
    <recommendedName>
        <fullName evidence="2">Neutral/alkaline non-lysosomal ceramidase N-terminal domain-containing protein</fullName>
    </recommendedName>
</protein>
<dbReference type="RefSeq" id="WP_318349591.1">
    <property type="nucleotide sequence ID" value="NZ_AP018694.1"/>
</dbReference>
<evidence type="ECO:0000259" key="2">
    <source>
        <dbReference type="Pfam" id="PF04734"/>
    </source>
</evidence>
<dbReference type="InterPro" id="IPR031329">
    <property type="entry name" value="NEUT/ALK_ceramidase_N"/>
</dbReference>
<dbReference type="EMBL" id="AP018694">
    <property type="protein sequence ID" value="BBE16525.1"/>
    <property type="molecule type" value="Genomic_DNA"/>
</dbReference>
<dbReference type="Proteomes" id="UP001193389">
    <property type="component" value="Chromosome"/>
</dbReference>
<evidence type="ECO:0000256" key="1">
    <source>
        <dbReference type="SAM" id="SignalP"/>
    </source>
</evidence>
<keyword evidence="4" id="KW-1185">Reference proteome</keyword>
<accession>A0A5K7S4X3</accession>
<feature type="chain" id="PRO_5024290859" description="Neutral/alkaline non-lysosomal ceramidase N-terminal domain-containing protein" evidence="1">
    <location>
        <begin position="21"/>
        <end position="422"/>
    </location>
</feature>
<feature type="domain" description="Neutral/alkaline non-lysosomal ceramidase N-terminal" evidence="2">
    <location>
        <begin position="30"/>
        <end position="341"/>
    </location>
</feature>
<sequence length="422" mass="45570">MTKKIFFLALVLVNSIVVFSQGKDAPAFKIGAAKIDITPKPADFPPHITGVNDNLYVRAVVIDDGTTQAALVSTDAGVWGNTWQKYTQQIEKELGIPVANIFISPSHSHSALMGVPGNDPKMALFQANLDQTVIEAVKQAKAKLQPARIAFGEGKAWLNVNRDAIDPKTRLWYQGPNPNGSSDKTVAVIKFESLSGEPIAVYYNYAMHPNTMFMSGVLSADFPGIASKYIEEYYGDKPVALWLMGAAGDQNPISTRPMMNVGKFKTNAALASGKAKDEAEAIMMGSNMDVQVDPKILARQSQMISSLGQLLAEEILNVLDNTKRYETKVSISGDQKVITCPGRKRTNAGREGAAGTYDDGDPVNIRLSLLKIGDIALTGVDAEIYNMIGQQIKSQSIFAKTIVATTTNGMANSGYIPNDEAF</sequence>
<name>A0A5K7S4X3_9BACT</name>
<organism evidence="3 4">
    <name type="scientific">Aquipluma nitroreducens</name>
    <dbReference type="NCBI Taxonomy" id="2010828"/>
    <lineage>
        <taxon>Bacteria</taxon>
        <taxon>Pseudomonadati</taxon>
        <taxon>Bacteroidota</taxon>
        <taxon>Bacteroidia</taxon>
        <taxon>Marinilabiliales</taxon>
        <taxon>Prolixibacteraceae</taxon>
        <taxon>Aquipluma</taxon>
    </lineage>
</organism>
<reference evidence="3" key="1">
    <citation type="journal article" date="2020" name="Int. J. Syst. Evol. Microbiol.">
        <title>Aquipluma nitroreducens gen. nov. sp. nov., a novel facultatively anaerobic bacterium isolated from a freshwater lake.</title>
        <authorList>
            <person name="Watanabe M."/>
            <person name="Kojima H."/>
            <person name="Fukui M."/>
        </authorList>
    </citation>
    <scope>NUCLEOTIDE SEQUENCE</scope>
    <source>
        <strain evidence="3">MeG22</strain>
    </source>
</reference>
<gene>
    <name evidence="3" type="ORF">AQPE_0664</name>
</gene>
<evidence type="ECO:0000313" key="3">
    <source>
        <dbReference type="EMBL" id="BBE16525.1"/>
    </source>
</evidence>
<feature type="signal peptide" evidence="1">
    <location>
        <begin position="1"/>
        <end position="20"/>
    </location>
</feature>
<dbReference type="KEGG" id="anf:AQPE_0664"/>
<proteinExistence type="predicted"/>
<evidence type="ECO:0000313" key="4">
    <source>
        <dbReference type="Proteomes" id="UP001193389"/>
    </source>
</evidence>